<dbReference type="Pfam" id="PF03203">
    <property type="entry name" value="MerC"/>
    <property type="match status" value="1"/>
</dbReference>
<evidence type="ECO:0000313" key="3">
    <source>
        <dbReference type="Proteomes" id="UP001165498"/>
    </source>
</evidence>
<keyword evidence="3" id="KW-1185">Reference proteome</keyword>
<dbReference type="EMBL" id="JANFQO010000009">
    <property type="protein sequence ID" value="MCQ4165286.1"/>
    <property type="molecule type" value="Genomic_DNA"/>
</dbReference>
<reference evidence="2" key="1">
    <citation type="submission" date="2022-07" db="EMBL/GenBank/DDBJ databases">
        <title>Tahibacter sp., a new gammaproteobacterium isolated from the silt sample collected at pig farm.</title>
        <authorList>
            <person name="Chen H."/>
        </authorList>
    </citation>
    <scope>NUCLEOTIDE SEQUENCE</scope>
    <source>
        <strain evidence="2">P2K</strain>
    </source>
</reference>
<proteinExistence type="predicted"/>
<evidence type="ECO:0000256" key="1">
    <source>
        <dbReference type="SAM" id="Phobius"/>
    </source>
</evidence>
<organism evidence="2 3">
    <name type="scientific">Tahibacter harae</name>
    <dbReference type="NCBI Taxonomy" id="2963937"/>
    <lineage>
        <taxon>Bacteria</taxon>
        <taxon>Pseudomonadati</taxon>
        <taxon>Pseudomonadota</taxon>
        <taxon>Gammaproteobacteria</taxon>
        <taxon>Lysobacterales</taxon>
        <taxon>Rhodanobacteraceae</taxon>
        <taxon>Tahibacter</taxon>
    </lineage>
</organism>
<gene>
    <name evidence="2" type="ORF">NM961_11240</name>
</gene>
<feature type="transmembrane region" description="Helical" evidence="1">
    <location>
        <begin position="41"/>
        <end position="66"/>
    </location>
</feature>
<keyword evidence="1" id="KW-0472">Membrane</keyword>
<dbReference type="RefSeq" id="WP_255914421.1">
    <property type="nucleotide sequence ID" value="NZ_JANFQO010000009.1"/>
</dbReference>
<feature type="transmembrane region" description="Helical" evidence="1">
    <location>
        <begin position="97"/>
        <end position="115"/>
    </location>
</feature>
<dbReference type="Proteomes" id="UP001165498">
    <property type="component" value="Unassembled WGS sequence"/>
</dbReference>
<comment type="caution">
    <text evidence="2">The sequence shown here is derived from an EMBL/GenBank/DDBJ whole genome shotgun (WGS) entry which is preliminary data.</text>
</comment>
<evidence type="ECO:0000313" key="2">
    <source>
        <dbReference type="EMBL" id="MCQ4165286.1"/>
    </source>
</evidence>
<accession>A0ABT1QSK8</accession>
<name>A0ABT1QSK8_9GAMM</name>
<protein>
    <submittedName>
        <fullName evidence="2">MerC domain-containing protein</fullName>
    </submittedName>
</protein>
<feature type="transmembrane region" description="Helical" evidence="1">
    <location>
        <begin position="72"/>
        <end position="90"/>
    </location>
</feature>
<sequence>MLYEVAELSSTDPSARPPAQPGSRFGRFANLADRFGATASFLCAIHCALLPFVIAVLPALGLAFLADHAIERGFVVFACVLAATMLLLGYRRHRRPNALLLLLPAVLLLLAGVIVDFEQSAVAHAWLVSTGGSLLALAHLVNLRLSHVHDANCSHG</sequence>
<dbReference type="InterPro" id="IPR004891">
    <property type="entry name" value="Mercury-R_MerC"/>
</dbReference>
<keyword evidence="1" id="KW-0812">Transmembrane</keyword>
<feature type="transmembrane region" description="Helical" evidence="1">
    <location>
        <begin position="121"/>
        <end position="141"/>
    </location>
</feature>
<keyword evidence="1" id="KW-1133">Transmembrane helix</keyword>